<evidence type="ECO:0008006" key="3">
    <source>
        <dbReference type="Google" id="ProtNLM"/>
    </source>
</evidence>
<dbReference type="EMBL" id="CP012333">
    <property type="protein sequence ID" value="AKV01475.1"/>
    <property type="molecule type" value="Genomic_DNA"/>
</dbReference>
<gene>
    <name evidence="1" type="ORF">AKJ09_08138</name>
</gene>
<dbReference type="STRING" id="1391654.AKJ09_08138"/>
<reference evidence="1 2" key="1">
    <citation type="submission" date="2015-08" db="EMBL/GenBank/DDBJ databases">
        <authorList>
            <person name="Babu N.S."/>
            <person name="Beckwith C.J."/>
            <person name="Beseler K.G."/>
            <person name="Brison A."/>
            <person name="Carone J.V."/>
            <person name="Caskin T.P."/>
            <person name="Diamond M."/>
            <person name="Durham M.E."/>
            <person name="Foxe J.M."/>
            <person name="Go M."/>
            <person name="Henderson B.A."/>
            <person name="Jones I.B."/>
            <person name="McGettigan J.A."/>
            <person name="Micheletti S.J."/>
            <person name="Nasrallah M.E."/>
            <person name="Ortiz D."/>
            <person name="Piller C.R."/>
            <person name="Privatt S.R."/>
            <person name="Schneider S.L."/>
            <person name="Sharp S."/>
            <person name="Smith T.C."/>
            <person name="Stanton J.D."/>
            <person name="Ullery H.E."/>
            <person name="Wilson R.J."/>
            <person name="Serrano M.G."/>
            <person name="Buck G."/>
            <person name="Lee V."/>
            <person name="Wang Y."/>
            <person name="Carvalho R."/>
            <person name="Voegtly L."/>
            <person name="Shi R."/>
            <person name="Duckworth R."/>
            <person name="Johnson A."/>
            <person name="Loviza R."/>
            <person name="Walstead R."/>
            <person name="Shah Z."/>
            <person name="Kiflezghi M."/>
            <person name="Wade K."/>
            <person name="Ball S.L."/>
            <person name="Bradley K.W."/>
            <person name="Asai D.J."/>
            <person name="Bowman C.A."/>
            <person name="Russell D.A."/>
            <person name="Pope W.H."/>
            <person name="Jacobs-Sera D."/>
            <person name="Hendrix R.W."/>
            <person name="Hatfull G.F."/>
        </authorList>
    </citation>
    <scope>NUCLEOTIDE SEQUENCE [LARGE SCALE GENOMIC DNA]</scope>
    <source>
        <strain evidence="1 2">DSM 27648</strain>
    </source>
</reference>
<name>A0A0K1Q7T5_9BACT</name>
<proteinExistence type="predicted"/>
<dbReference type="PROSITE" id="PS51257">
    <property type="entry name" value="PROKAR_LIPOPROTEIN"/>
    <property type="match status" value="1"/>
</dbReference>
<accession>A0A0K1Q7T5</accession>
<dbReference type="AlphaFoldDB" id="A0A0K1Q7T5"/>
<evidence type="ECO:0000313" key="1">
    <source>
        <dbReference type="EMBL" id="AKV01475.1"/>
    </source>
</evidence>
<protein>
    <recommendedName>
        <fullName evidence="3">Lipoprotein</fullName>
    </recommendedName>
</protein>
<keyword evidence="2" id="KW-1185">Reference proteome</keyword>
<evidence type="ECO:0000313" key="2">
    <source>
        <dbReference type="Proteomes" id="UP000064967"/>
    </source>
</evidence>
<sequence length="188" mass="20088">MRALALAGILGGLGLVGLLSACGSSSGGPNSPSRPLPAYAGRSATLFDDTIEPAGVGLDFQKGYQPRHDPLVRERSQTSDAVIRVRVSTVTAKKDGPEVVYQLGLHTVEKVAGENPPETDFTVQITKSSESLGIMKNFESRLVGYPFVAFVREFVRPDGDREIHFHLAPDTKDVKVAVSDALALGELK</sequence>
<organism evidence="1 2">
    <name type="scientific">Labilithrix luteola</name>
    <dbReference type="NCBI Taxonomy" id="1391654"/>
    <lineage>
        <taxon>Bacteria</taxon>
        <taxon>Pseudomonadati</taxon>
        <taxon>Myxococcota</taxon>
        <taxon>Polyangia</taxon>
        <taxon>Polyangiales</taxon>
        <taxon>Labilitrichaceae</taxon>
        <taxon>Labilithrix</taxon>
    </lineage>
</organism>
<dbReference type="Proteomes" id="UP000064967">
    <property type="component" value="Chromosome"/>
</dbReference>
<dbReference type="KEGG" id="llu:AKJ09_08138"/>